<dbReference type="SMART" id="SM00869">
    <property type="entry name" value="Autotransporter"/>
    <property type="match status" value="1"/>
</dbReference>
<keyword evidence="4" id="KW-1185">Reference proteome</keyword>
<dbReference type="InterPro" id="IPR005546">
    <property type="entry name" value="Autotransporte_beta"/>
</dbReference>
<dbReference type="Gene3D" id="2.40.128.130">
    <property type="entry name" value="Autotransporter beta-domain"/>
    <property type="match status" value="1"/>
</dbReference>
<evidence type="ECO:0000256" key="1">
    <source>
        <dbReference type="SAM" id="MobiDB-lite"/>
    </source>
</evidence>
<protein>
    <submittedName>
        <fullName evidence="3">Autotransporter</fullName>
    </submittedName>
</protein>
<dbReference type="InterPro" id="IPR036709">
    <property type="entry name" value="Autotransporte_beta_dom_sf"/>
</dbReference>
<dbReference type="InterPro" id="IPR011050">
    <property type="entry name" value="Pectin_lyase_fold/virulence"/>
</dbReference>
<dbReference type="PANTHER" id="PTHR35037:SF3">
    <property type="entry name" value="C-TERMINAL REGION OF AIDA-LIKE PROTEIN"/>
    <property type="match status" value="1"/>
</dbReference>
<dbReference type="SUPFAM" id="SSF103515">
    <property type="entry name" value="Autotransporter"/>
    <property type="match status" value="1"/>
</dbReference>
<organism evidence="3 4">
    <name type="scientific">Yersinia similis</name>
    <dbReference type="NCBI Taxonomy" id="367190"/>
    <lineage>
        <taxon>Bacteria</taxon>
        <taxon>Pseudomonadati</taxon>
        <taxon>Pseudomonadota</taxon>
        <taxon>Gammaproteobacteria</taxon>
        <taxon>Enterobacterales</taxon>
        <taxon>Yersiniaceae</taxon>
        <taxon>Yersinia</taxon>
    </lineage>
</organism>
<feature type="region of interest" description="Disordered" evidence="1">
    <location>
        <begin position="1"/>
        <end position="20"/>
    </location>
</feature>
<reference evidence="3 4" key="1">
    <citation type="journal article" date="2014" name="Genome Announc.">
        <title>Genome Sequence of Yersinia similis Y228T, a Member of the Yersinia pseudotuberculosis Complex.</title>
        <authorList>
            <person name="Sprague L.D."/>
            <person name="Neubauer H."/>
        </authorList>
    </citation>
    <scope>NUCLEOTIDE SEQUENCE [LARGE SCALE GENOMIC DNA]</scope>
    <source>
        <strain evidence="3 4">228</strain>
    </source>
</reference>
<dbReference type="SUPFAM" id="SSF51126">
    <property type="entry name" value="Pectin lyase-like"/>
    <property type="match status" value="1"/>
</dbReference>
<dbReference type="Proteomes" id="UP000019439">
    <property type="component" value="Chromosome"/>
</dbReference>
<dbReference type="GeneID" id="96663850"/>
<feature type="domain" description="Autotransporter" evidence="2">
    <location>
        <begin position="983"/>
        <end position="1266"/>
    </location>
</feature>
<evidence type="ECO:0000313" key="3">
    <source>
        <dbReference type="EMBL" id="AHK19585.1"/>
    </source>
</evidence>
<dbReference type="PANTHER" id="PTHR35037">
    <property type="entry name" value="C-TERMINAL REGION OF AIDA-LIKE PROTEIN"/>
    <property type="match status" value="1"/>
</dbReference>
<gene>
    <name evidence="3" type="ORF">BF17_09930</name>
</gene>
<dbReference type="Gene3D" id="2.160.20.20">
    <property type="match status" value="1"/>
</dbReference>
<name>A0ABN4CL46_9GAMM</name>
<evidence type="ECO:0000259" key="2">
    <source>
        <dbReference type="PROSITE" id="PS51208"/>
    </source>
</evidence>
<accession>A0ABN4CL46</accession>
<evidence type="ECO:0000313" key="4">
    <source>
        <dbReference type="Proteomes" id="UP000019439"/>
    </source>
</evidence>
<dbReference type="InterPro" id="IPR051551">
    <property type="entry name" value="Autotransporter_adhesion"/>
</dbReference>
<dbReference type="Pfam" id="PF03797">
    <property type="entry name" value="Autotransporter"/>
    <property type="match status" value="1"/>
</dbReference>
<dbReference type="InterPro" id="IPR043990">
    <property type="entry name" value="AC_1"/>
</dbReference>
<sequence>MHIQFREPISTSPAQPDAGHQHLFSRVPAAAINPITLAIIVAFSTLTLPQTARATCSSSGVGTYVCEGENNAGISLNGTDIVVETLPGFGITEPGDIDPALSLIGSGAISYLDTNSSALDTAGAYSLSIQNDTSMIGQSTSTNVQANGSIGSGVYIDNQSSDDSTIRVDLSGMLSSGLNGTPALAIYSLADNDSTITLNIHAISGIAGIQSDNNSRYGTAITNVDIANDINVEYSGASIQNYSNSGTSILNFNSKSIRTDLDALDINNSNYSGEVMTDINIDGDISSANSQAVKIYNYTNSGLVSLRFRANNVTGEYAGLYIDNGSSNGAVTDIILTGDLTATSGSALYANTYSDEGNVETAIKLNNVYSLYDALNINGYNQIGNMLLDLDVSGTITSENGTGIKVMGMTFEGNSTMLINVNNITSSSQSLDINNYNSSGSALSAITATGHLVAEWGQGVTFQTYSSQGDATTLIHFNDITSMGNGIYSFTEASRGTATTDITVTGQINSSNGEGITLNTQSIDGNTLVNIDVNNIASEYDAIQFYNNNYITGVDDGTGVDNGTSTIDLITRGALVSQQGYGINIDTNIADTYVTVGGLVHGGGGTAIGIHRLDNIQKSATLELQSGYALEGATQALVFNGNYVDMNDAALDLANSHLVLGGTGAAAFDLGRIDNREEAILDGDPNRITGFGTLSKTNNSIWTLTGSNMADGDANAFLSANIAGGILVLDNATLGLTPVTGALTSAALNRLSAADIAADPTLVATETGALTLGEGGALSSLGDSVLSGNLISAGGILLSNSYTGGNGAATDDRLTVTGTYFGESNGSGEGAWLALDTVLGDDDSATDRLVINGDATGTTSVRVNNAGGLGDKTLNGINLITVDGLAQDDTFLLAGDYVTTDGYQAVVGGAYAYTLQADGEATTAGRNWYLSSELMLTEGVRYQAGVPLYEQYPQVLAALNTLPTLQQRVGNRYGAPGALAALNFDDNQWAWGRIEGSRQVTDPARSTSGAQREIDVWKLQTGIDVPLYQSQGGSLLTGGVNFSYGKAKADINAFFGDGSINSSGYGLGTSLTWYGNNGVYVDGQLQTMWFDSDLSSSTAGHALISGNNGRGYTSAVETGKRYALGNGVSLTPQMQVSYSRVDFDTFRDTFDSEVSLQEGDSLRGRIGVSLDKETAWSAKDGSTRRSHIYSHLDLHNEFLNGSKVQVSGIEFATRDERQSVGLGAGGTYEWQNGRYAIYGNVNLLGATRNVSDNYTVGGTIGARVSW</sequence>
<dbReference type="RefSeq" id="WP_025382304.1">
    <property type="nucleotide sequence ID" value="NZ_CP007230.1"/>
</dbReference>
<dbReference type="PROSITE" id="PS51208">
    <property type="entry name" value="AUTOTRANSPORTER"/>
    <property type="match status" value="1"/>
</dbReference>
<dbReference type="EMBL" id="CP007230">
    <property type="protein sequence ID" value="AHK19585.1"/>
    <property type="molecule type" value="Genomic_DNA"/>
</dbReference>
<dbReference type="CDD" id="cd01344">
    <property type="entry name" value="PL2_Passenger_AT"/>
    <property type="match status" value="1"/>
</dbReference>
<dbReference type="NCBIfam" id="TIGR01414">
    <property type="entry name" value="autotrans_barl"/>
    <property type="match status" value="1"/>
</dbReference>
<proteinExistence type="predicted"/>
<dbReference type="InterPro" id="IPR006315">
    <property type="entry name" value="OM_autotransptr_brl_dom"/>
</dbReference>
<dbReference type="InterPro" id="IPR012332">
    <property type="entry name" value="Autotransporter_pectin_lyase_C"/>
</dbReference>
<dbReference type="Pfam" id="PF18883">
    <property type="entry name" value="AC_1"/>
    <property type="match status" value="1"/>
</dbReference>